<dbReference type="NCBIfam" id="NF005559">
    <property type="entry name" value="PRK07231.1"/>
    <property type="match status" value="1"/>
</dbReference>
<dbReference type="OrthoDB" id="7064009at2"/>
<keyword evidence="2" id="KW-0560">Oxidoreductase</keyword>
<name>A0A1M7MQF9_9ACTN</name>
<dbReference type="EMBL" id="FRBI01000016">
    <property type="protein sequence ID" value="SHM93192.1"/>
    <property type="molecule type" value="Genomic_DNA"/>
</dbReference>
<dbReference type="Pfam" id="PF13561">
    <property type="entry name" value="adh_short_C2"/>
    <property type="match status" value="1"/>
</dbReference>
<dbReference type="CDD" id="cd05233">
    <property type="entry name" value="SDR_c"/>
    <property type="match status" value="1"/>
</dbReference>
<dbReference type="Proteomes" id="UP000184111">
    <property type="component" value="Unassembled WGS sequence"/>
</dbReference>
<dbReference type="FunFam" id="3.40.50.720:FF:000084">
    <property type="entry name" value="Short-chain dehydrogenase reductase"/>
    <property type="match status" value="1"/>
</dbReference>
<dbReference type="InterPro" id="IPR002347">
    <property type="entry name" value="SDR_fam"/>
</dbReference>
<dbReference type="PRINTS" id="PR00080">
    <property type="entry name" value="SDRFAMILY"/>
</dbReference>
<evidence type="ECO:0000256" key="2">
    <source>
        <dbReference type="ARBA" id="ARBA00023002"/>
    </source>
</evidence>
<proteinExistence type="inferred from homology"/>
<protein>
    <submittedName>
        <fullName evidence="3">NAD(P)-dependent dehydrogenase, short-chain alcohol dehydrogenase family</fullName>
    </submittedName>
</protein>
<dbReference type="PANTHER" id="PTHR42760">
    <property type="entry name" value="SHORT-CHAIN DEHYDROGENASES/REDUCTASES FAMILY MEMBER"/>
    <property type="match status" value="1"/>
</dbReference>
<dbReference type="AlphaFoldDB" id="A0A1M7MQF9"/>
<organism evidence="3 4">
    <name type="scientific">Actinacidiphila paucisporea</name>
    <dbReference type="NCBI Taxonomy" id="310782"/>
    <lineage>
        <taxon>Bacteria</taxon>
        <taxon>Bacillati</taxon>
        <taxon>Actinomycetota</taxon>
        <taxon>Actinomycetes</taxon>
        <taxon>Kitasatosporales</taxon>
        <taxon>Streptomycetaceae</taxon>
        <taxon>Actinacidiphila</taxon>
    </lineage>
</organism>
<gene>
    <name evidence="3" type="ORF">SAMN05216499_116139</name>
</gene>
<sequence length="266" mass="27695">MTTEHTDQPPATCRRLVGRTAVVTGAGSGIGLAAARRLASEGAAVVCADVDTAAGKAAAAATGGLFVQVDVTDSDQVEALFRTAYDTYGSVDVAFNNAGISPPDDDSILTTGLDAWRRVQEVNLTSVYLCCKHVIPYMQRQGKGSIINTASFVARMGAATSQISYTASKGGVLAMSRELGVQFAREGIRVNALSPGPVNTPLLRELFAKDAERAARRLVHIPVGRFAEPEEIAAAVAFLASDDSSFVTAAEFLVDGGIAGAYVTPL</sequence>
<reference evidence="3 4" key="1">
    <citation type="submission" date="2016-11" db="EMBL/GenBank/DDBJ databases">
        <authorList>
            <person name="Jaros S."/>
            <person name="Januszkiewicz K."/>
            <person name="Wedrychowicz H."/>
        </authorList>
    </citation>
    <scope>NUCLEOTIDE SEQUENCE [LARGE SCALE GENOMIC DNA]</scope>
    <source>
        <strain evidence="3 4">CGMCC 4.2025</strain>
    </source>
</reference>
<evidence type="ECO:0000313" key="3">
    <source>
        <dbReference type="EMBL" id="SHM93192.1"/>
    </source>
</evidence>
<dbReference type="InterPro" id="IPR036291">
    <property type="entry name" value="NAD(P)-bd_dom_sf"/>
</dbReference>
<evidence type="ECO:0000256" key="1">
    <source>
        <dbReference type="ARBA" id="ARBA00006484"/>
    </source>
</evidence>
<evidence type="ECO:0000313" key="4">
    <source>
        <dbReference type="Proteomes" id="UP000184111"/>
    </source>
</evidence>
<dbReference type="NCBIfam" id="NF004713">
    <property type="entry name" value="PRK06057.1"/>
    <property type="match status" value="1"/>
</dbReference>
<dbReference type="STRING" id="310782.SAMN05216499_116139"/>
<dbReference type="PRINTS" id="PR00081">
    <property type="entry name" value="GDHRDH"/>
</dbReference>
<dbReference type="Gene3D" id="3.40.50.720">
    <property type="entry name" value="NAD(P)-binding Rossmann-like Domain"/>
    <property type="match status" value="1"/>
</dbReference>
<dbReference type="RefSeq" id="WP_073500897.1">
    <property type="nucleotide sequence ID" value="NZ_FRBI01000016.1"/>
</dbReference>
<keyword evidence="4" id="KW-1185">Reference proteome</keyword>
<dbReference type="SUPFAM" id="SSF51735">
    <property type="entry name" value="NAD(P)-binding Rossmann-fold domains"/>
    <property type="match status" value="1"/>
</dbReference>
<dbReference type="PANTHER" id="PTHR42760:SF115">
    <property type="entry name" value="3-OXOACYL-[ACYL-CARRIER-PROTEIN] REDUCTASE FABG"/>
    <property type="match status" value="1"/>
</dbReference>
<accession>A0A1M7MQF9</accession>
<comment type="similarity">
    <text evidence="1">Belongs to the short-chain dehydrogenases/reductases (SDR) family.</text>
</comment>
<dbReference type="GO" id="GO:0016616">
    <property type="term" value="F:oxidoreductase activity, acting on the CH-OH group of donors, NAD or NADP as acceptor"/>
    <property type="evidence" value="ECO:0007669"/>
    <property type="project" value="TreeGrafter"/>
</dbReference>